<dbReference type="InterPro" id="IPR013783">
    <property type="entry name" value="Ig-like_fold"/>
</dbReference>
<organism evidence="8 9">
    <name type="scientific">Streptomyces spirodelae</name>
    <dbReference type="NCBI Taxonomy" id="2812904"/>
    <lineage>
        <taxon>Bacteria</taxon>
        <taxon>Bacillati</taxon>
        <taxon>Actinomycetota</taxon>
        <taxon>Actinomycetes</taxon>
        <taxon>Kitasatosporales</taxon>
        <taxon>Streptomycetaceae</taxon>
        <taxon>Streptomyces</taxon>
    </lineage>
</organism>
<keyword evidence="9" id="KW-1185">Reference proteome</keyword>
<gene>
    <name evidence="8" type="ORF">JW592_03710</name>
</gene>
<evidence type="ECO:0000259" key="7">
    <source>
        <dbReference type="PROSITE" id="PS50853"/>
    </source>
</evidence>
<comment type="subcellular location">
    <subcellularLocation>
        <location evidence="1">Secreted</location>
    </subcellularLocation>
</comment>
<sequence length="696" mass="72520">MKRRKSPRQVMAAATAVTALTATALVGPALTQGGVPRAKALTAPVAMTADDLPTWQTNGVVWAMAQSDGVVFAGGTFSAIRPPGADPGTGEQQAVNFAAFDAATGAPTDCRLNFTVGSGAATVRALTVSPDGKTLYAGGNFAAVNGTHVSRVAAIDIATCKVKPDFNVSVSSTVHALAATDDTVYLGGDFTSVEGQSRSKFAALSTSGQLRSWKADADLTGRAVEVTPDGKSVVLGGDFTRVRGTSSRALAVVEASSGAIKRAYGSTFVPRNSVVKGLYVDETGIYTANEGTGGGVFDGRIALNLSDFSQRWRDTCLGATQDVTVYKNVLYSSSHAHNCASMGQFGELYERQHLLAESVNDPTPLLSWFPDTDDGPLNVEQVGPRVMVVSSRGGTDYMWVGGAFSRITSNGNRPQQGLVRFANGPDTRDPTVPSGVNASNVTSGVRVTWPAGTDLDDRTLTYRVYRNGGSEPVGTVRANSTFWDRPTVGFTDTTVKPGTDYTYRITASDADDANTSARSEGATVRTPGTPTETTVEREATADAYVNGASTGSTYGTHQQLAVRGSSPYESYVRFTVPSAPSGMVLDSARLTVTTSNDSYAATSDTISVRPVSGSWSESSVTYASRPSLGSTALGTLNGAPERNTAYDIPLSKSAVGDAAGGSFDVALTSTGSDSLWLLARESGGTGPKLTLTFRKP</sequence>
<evidence type="ECO:0000313" key="9">
    <source>
        <dbReference type="Proteomes" id="UP001518976"/>
    </source>
</evidence>
<dbReference type="InterPro" id="IPR036116">
    <property type="entry name" value="FN3_sf"/>
</dbReference>
<dbReference type="PROSITE" id="PS50853">
    <property type="entry name" value="FN3"/>
    <property type="match status" value="1"/>
</dbReference>
<dbReference type="SUPFAM" id="SSF50998">
    <property type="entry name" value="Quinoprotein alcohol dehydrogenase-like"/>
    <property type="match status" value="1"/>
</dbReference>
<reference evidence="8 9" key="1">
    <citation type="submission" date="2021-02" db="EMBL/GenBank/DDBJ databases">
        <title>Streptomyces spirodelae sp. nov., isolated from duckweed.</title>
        <authorList>
            <person name="Saimee Y."/>
            <person name="Duangmal K."/>
        </authorList>
    </citation>
    <scope>NUCLEOTIDE SEQUENCE [LARGE SCALE GENOMIC DNA]</scope>
    <source>
        <strain evidence="8 9">DW4-2</strain>
    </source>
</reference>
<dbReference type="InterPro" id="IPR003961">
    <property type="entry name" value="FN3_dom"/>
</dbReference>
<feature type="chain" id="PRO_5047447662" evidence="6">
    <location>
        <begin position="25"/>
        <end position="696"/>
    </location>
</feature>
<keyword evidence="5" id="KW-0119">Carbohydrate metabolism</keyword>
<comment type="caution">
    <text evidence="8">The sequence shown here is derived from an EMBL/GenBank/DDBJ whole genome shotgun (WGS) entry which is preliminary data.</text>
</comment>
<dbReference type="InterPro" id="IPR011047">
    <property type="entry name" value="Quinoprotein_ADH-like_sf"/>
</dbReference>
<dbReference type="SMART" id="SM00060">
    <property type="entry name" value="FN3"/>
    <property type="match status" value="1"/>
</dbReference>
<evidence type="ECO:0000256" key="3">
    <source>
        <dbReference type="ARBA" id="ARBA00022729"/>
    </source>
</evidence>
<proteinExistence type="predicted"/>
<keyword evidence="3 6" id="KW-0732">Signal</keyword>
<feature type="signal peptide" evidence="6">
    <location>
        <begin position="1"/>
        <end position="24"/>
    </location>
</feature>
<accession>A0ABS3WNI4</accession>
<dbReference type="Proteomes" id="UP001518976">
    <property type="component" value="Unassembled WGS sequence"/>
</dbReference>
<evidence type="ECO:0000256" key="2">
    <source>
        <dbReference type="ARBA" id="ARBA00022525"/>
    </source>
</evidence>
<dbReference type="NCBIfam" id="NF033679">
    <property type="entry name" value="DNRLRE_dom"/>
    <property type="match status" value="1"/>
</dbReference>
<dbReference type="RefSeq" id="WP_209263379.1">
    <property type="nucleotide sequence ID" value="NZ_JAFFZN010000002.1"/>
</dbReference>
<dbReference type="SUPFAM" id="SSF49265">
    <property type="entry name" value="Fibronectin type III"/>
    <property type="match status" value="1"/>
</dbReference>
<dbReference type="Pfam" id="PF24517">
    <property type="entry name" value="CBM96"/>
    <property type="match status" value="1"/>
</dbReference>
<dbReference type="Gene3D" id="2.60.40.10">
    <property type="entry name" value="Immunoglobulins"/>
    <property type="match status" value="1"/>
</dbReference>
<evidence type="ECO:0000256" key="6">
    <source>
        <dbReference type="SAM" id="SignalP"/>
    </source>
</evidence>
<protein>
    <submittedName>
        <fullName evidence="8">Fibronectin type III domain-containing protein</fullName>
    </submittedName>
</protein>
<keyword evidence="2" id="KW-0964">Secreted</keyword>
<keyword evidence="5" id="KW-0624">Polysaccharide degradation</keyword>
<evidence type="ECO:0000256" key="4">
    <source>
        <dbReference type="ARBA" id="ARBA00023295"/>
    </source>
</evidence>
<dbReference type="EMBL" id="JAFFZN010000002">
    <property type="protein sequence ID" value="MBO8184584.1"/>
    <property type="molecule type" value="Genomic_DNA"/>
</dbReference>
<name>A0ABS3WNI4_9ACTN</name>
<keyword evidence="4" id="KW-0326">Glycosidase</keyword>
<dbReference type="CDD" id="cd00063">
    <property type="entry name" value="FN3"/>
    <property type="match status" value="1"/>
</dbReference>
<evidence type="ECO:0000256" key="5">
    <source>
        <dbReference type="ARBA" id="ARBA00023326"/>
    </source>
</evidence>
<evidence type="ECO:0000313" key="8">
    <source>
        <dbReference type="EMBL" id="MBO8184584.1"/>
    </source>
</evidence>
<evidence type="ECO:0000256" key="1">
    <source>
        <dbReference type="ARBA" id="ARBA00004613"/>
    </source>
</evidence>
<keyword evidence="4" id="KW-0378">Hydrolase</keyword>
<dbReference type="InterPro" id="IPR055372">
    <property type="entry name" value="CBM96"/>
</dbReference>
<feature type="domain" description="Fibronectin type-III" evidence="7">
    <location>
        <begin position="432"/>
        <end position="529"/>
    </location>
</feature>